<dbReference type="EMBL" id="SUTF01000013">
    <property type="protein sequence ID" value="MBE6511321.1"/>
    <property type="molecule type" value="Genomic_DNA"/>
</dbReference>
<dbReference type="Proteomes" id="UP000713479">
    <property type="component" value="Unassembled WGS sequence"/>
</dbReference>
<dbReference type="Pfam" id="PF01978">
    <property type="entry name" value="TrmB"/>
    <property type="match status" value="1"/>
</dbReference>
<dbReference type="InterPro" id="IPR036388">
    <property type="entry name" value="WH-like_DNA-bd_sf"/>
</dbReference>
<dbReference type="PANTHER" id="PTHR34293:SF1">
    <property type="entry name" value="HTH-TYPE TRANSCRIPTIONAL REGULATOR TRMBL2"/>
    <property type="match status" value="1"/>
</dbReference>
<dbReference type="Gene3D" id="1.10.10.10">
    <property type="entry name" value="Winged helix-like DNA-binding domain superfamily/Winged helix DNA-binding domain"/>
    <property type="match status" value="1"/>
</dbReference>
<dbReference type="AlphaFoldDB" id="A0A8T3VPS3"/>
<reference evidence="2" key="1">
    <citation type="submission" date="2019-04" db="EMBL/GenBank/DDBJ databases">
        <title>Evolution of Biomass-Degrading Anaerobic Consortia Revealed by Metagenomics.</title>
        <authorList>
            <person name="Peng X."/>
        </authorList>
    </citation>
    <scope>NUCLEOTIDE SEQUENCE</scope>
    <source>
        <strain evidence="2">SIG13</strain>
    </source>
</reference>
<sequence>MNDDVHLLKGIGLTMYEAQAYITLTSLISATAVEISEKSNIPRSKIYDVLKSLNEKNYLEIEDGRPLTYNVKSPVEVLSREKERLNRQIEDSITRLTNTYENGISQVQAPIWRIYGVEKIINKELEIIKRAKTSINMRIGFLFENEAEALIAAFKNNEKLRVNILASPVCYVNNEEINIIKMFKDEDINIQKADIPFVKVLISDSKEMMHTYTKLSEDKREVIPETAIGIWNKYEDIARNYDERFMNQLEKIKMKQKKQALKKEKKELRN</sequence>
<dbReference type="Gene3D" id="3.30.870.10">
    <property type="entry name" value="Endonuclease Chain A"/>
    <property type="match status" value="1"/>
</dbReference>
<evidence type="ECO:0000313" key="3">
    <source>
        <dbReference type="Proteomes" id="UP000713479"/>
    </source>
</evidence>
<dbReference type="InterPro" id="IPR002831">
    <property type="entry name" value="Tscrpt_reg_TrmB_N"/>
</dbReference>
<comment type="caution">
    <text evidence="2">The sequence shown here is derived from an EMBL/GenBank/DDBJ whole genome shotgun (WGS) entry which is preliminary data.</text>
</comment>
<protein>
    <submittedName>
        <fullName evidence="2">TrmB family transcriptional regulator</fullName>
    </submittedName>
</protein>
<name>A0A8T3VPS3_9EURY</name>
<evidence type="ECO:0000313" key="2">
    <source>
        <dbReference type="EMBL" id="MBE6511321.1"/>
    </source>
</evidence>
<gene>
    <name evidence="2" type="ORF">E7Z74_08735</name>
</gene>
<dbReference type="SUPFAM" id="SSF46785">
    <property type="entry name" value="Winged helix' DNA-binding domain"/>
    <property type="match status" value="1"/>
</dbReference>
<dbReference type="PANTHER" id="PTHR34293">
    <property type="entry name" value="HTH-TYPE TRANSCRIPTIONAL REGULATOR TRMBL2"/>
    <property type="match status" value="1"/>
</dbReference>
<accession>A0A8T3VPS3</accession>
<organism evidence="2 3">
    <name type="scientific">Methanobrevibacter millerae</name>
    <dbReference type="NCBI Taxonomy" id="230361"/>
    <lineage>
        <taxon>Archaea</taxon>
        <taxon>Methanobacteriati</taxon>
        <taxon>Methanobacteriota</taxon>
        <taxon>Methanomada group</taxon>
        <taxon>Methanobacteria</taxon>
        <taxon>Methanobacteriales</taxon>
        <taxon>Methanobacteriaceae</taxon>
        <taxon>Methanobrevibacter</taxon>
    </lineage>
</organism>
<dbReference type="InterPro" id="IPR051797">
    <property type="entry name" value="TrmB-like"/>
</dbReference>
<proteinExistence type="predicted"/>
<evidence type="ECO:0000259" key="1">
    <source>
        <dbReference type="Pfam" id="PF01978"/>
    </source>
</evidence>
<feature type="domain" description="Transcription regulator TrmB N-terminal" evidence="1">
    <location>
        <begin position="8"/>
        <end position="74"/>
    </location>
</feature>
<dbReference type="InterPro" id="IPR036390">
    <property type="entry name" value="WH_DNA-bd_sf"/>
</dbReference>